<gene>
    <name evidence="1" type="ORF">AVEN_217513_1</name>
</gene>
<name>A0A4Y2L8Q2_ARAVE</name>
<dbReference type="Proteomes" id="UP000499080">
    <property type="component" value="Unassembled WGS sequence"/>
</dbReference>
<proteinExistence type="predicted"/>
<keyword evidence="2" id="KW-1185">Reference proteome</keyword>
<evidence type="ECO:0000313" key="2">
    <source>
        <dbReference type="Proteomes" id="UP000499080"/>
    </source>
</evidence>
<comment type="caution">
    <text evidence="1">The sequence shown here is derived from an EMBL/GenBank/DDBJ whole genome shotgun (WGS) entry which is preliminary data.</text>
</comment>
<sequence length="89" mass="10142">MGQLSTAEQIVFETPCSCQTGIKERVPKGRQQKFLLTKFTETLNMSNLNATFDNWFEPRLPSRKVSASGTEGSRFETWRIRRVCGPGTR</sequence>
<reference evidence="1 2" key="1">
    <citation type="journal article" date="2019" name="Sci. Rep.">
        <title>Orb-weaving spider Araneus ventricosus genome elucidates the spidroin gene catalogue.</title>
        <authorList>
            <person name="Kono N."/>
            <person name="Nakamura H."/>
            <person name="Ohtoshi R."/>
            <person name="Moran D.A.P."/>
            <person name="Shinohara A."/>
            <person name="Yoshida Y."/>
            <person name="Fujiwara M."/>
            <person name="Mori M."/>
            <person name="Tomita M."/>
            <person name="Arakawa K."/>
        </authorList>
    </citation>
    <scope>NUCLEOTIDE SEQUENCE [LARGE SCALE GENOMIC DNA]</scope>
</reference>
<organism evidence="1 2">
    <name type="scientific">Araneus ventricosus</name>
    <name type="common">Orbweaver spider</name>
    <name type="synonym">Epeira ventricosa</name>
    <dbReference type="NCBI Taxonomy" id="182803"/>
    <lineage>
        <taxon>Eukaryota</taxon>
        <taxon>Metazoa</taxon>
        <taxon>Ecdysozoa</taxon>
        <taxon>Arthropoda</taxon>
        <taxon>Chelicerata</taxon>
        <taxon>Arachnida</taxon>
        <taxon>Araneae</taxon>
        <taxon>Araneomorphae</taxon>
        <taxon>Entelegynae</taxon>
        <taxon>Araneoidea</taxon>
        <taxon>Araneidae</taxon>
        <taxon>Araneus</taxon>
    </lineage>
</organism>
<dbReference type="EMBL" id="BGPR01117844">
    <property type="protein sequence ID" value="GBN11091.1"/>
    <property type="molecule type" value="Genomic_DNA"/>
</dbReference>
<accession>A0A4Y2L8Q2</accession>
<dbReference type="AlphaFoldDB" id="A0A4Y2L8Q2"/>
<evidence type="ECO:0000313" key="1">
    <source>
        <dbReference type="EMBL" id="GBN11091.1"/>
    </source>
</evidence>
<protein>
    <submittedName>
        <fullName evidence="1">Uncharacterized protein</fullName>
    </submittedName>
</protein>